<feature type="transmembrane region" description="Helical" evidence="21">
    <location>
        <begin position="94"/>
        <end position="113"/>
    </location>
</feature>
<dbReference type="GO" id="GO:0015648">
    <property type="term" value="F:lipid-linked peptidoglycan transporter activity"/>
    <property type="evidence" value="ECO:0007669"/>
    <property type="project" value="TreeGrafter"/>
</dbReference>
<comment type="similarity">
    <text evidence="16">Belongs to the SEDS family. FtsW subfamily.</text>
</comment>
<gene>
    <name evidence="22" type="primary">ftsW</name>
    <name evidence="22" type="ORF">H9894_09555</name>
</gene>
<dbReference type="Proteomes" id="UP000886752">
    <property type="component" value="Unassembled WGS sequence"/>
</dbReference>
<dbReference type="GO" id="GO:0051301">
    <property type="term" value="P:cell division"/>
    <property type="evidence" value="ECO:0007669"/>
    <property type="project" value="UniProtKB-KW"/>
</dbReference>
<sequence length="352" mass="39004">MVMLLGIGLVMVLSASGIVAESSYGDKYYYFKKQLVFAGIGGVGLCCAALLPRRLLYRLHYPLLFVVLFLLLLTLSPLSPSINGAHRWIRVGPVNIQPMEFVKIALALYLAYYMSEKQELVKTFTRGVLPPFGVTLLFCCLLLLQPDFGSAVVLALILFFMCLAGGTRFLYLILAFIMTIVLGVLLAIFEPYRMRRLMAFLDPFEDAHNTGYQLVQSLLAIGSGSFFGVGMGASRQKMFYLPEAHNDFIMAVLAEEMGFVGVSVVMLLFLFFFYRCYLIIRGQDDLRARYTAFALTCIICLGFLLNLAVVMGVAPPKGVPMPFLSYGGSNLVATMISVGLLLNFSRTAQMPH</sequence>
<dbReference type="InterPro" id="IPR001182">
    <property type="entry name" value="FtsW/RodA"/>
</dbReference>
<protein>
    <recommendedName>
        <fullName evidence="17">Probable peptidoglycan glycosyltransferase FtsW</fullName>
        <ecNumber evidence="19">2.4.99.28</ecNumber>
    </recommendedName>
    <alternativeName>
        <fullName evidence="18">Cell division protein FtsW</fullName>
    </alternativeName>
    <alternativeName>
        <fullName evidence="15">Cell wall polymerase</fullName>
    </alternativeName>
    <alternativeName>
        <fullName evidence="14">Peptidoglycan polymerase</fullName>
    </alternativeName>
</protein>
<evidence type="ECO:0000256" key="20">
    <source>
        <dbReference type="ARBA" id="ARBA00049902"/>
    </source>
</evidence>
<name>A0A9D1PZG9_9BACT</name>
<keyword evidence="5" id="KW-0328">Glycosyltransferase</keyword>
<evidence type="ECO:0000256" key="12">
    <source>
        <dbReference type="ARBA" id="ARBA00023306"/>
    </source>
</evidence>
<reference evidence="22" key="2">
    <citation type="submission" date="2021-04" db="EMBL/GenBank/DDBJ databases">
        <authorList>
            <person name="Gilroy R."/>
        </authorList>
    </citation>
    <scope>NUCLEOTIDE SEQUENCE</scope>
    <source>
        <strain evidence="22">ChiHecec2B26-446</strain>
    </source>
</reference>
<keyword evidence="13" id="KW-0961">Cell wall biogenesis/degradation</keyword>
<dbReference type="Pfam" id="PF01098">
    <property type="entry name" value="FTSW_RODA_SPOVE"/>
    <property type="match status" value="1"/>
</dbReference>
<evidence type="ECO:0000256" key="9">
    <source>
        <dbReference type="ARBA" id="ARBA00022984"/>
    </source>
</evidence>
<evidence type="ECO:0000256" key="18">
    <source>
        <dbReference type="ARBA" id="ARBA00041418"/>
    </source>
</evidence>
<dbReference type="GO" id="GO:0008955">
    <property type="term" value="F:peptidoglycan glycosyltransferase activity"/>
    <property type="evidence" value="ECO:0007669"/>
    <property type="project" value="UniProtKB-EC"/>
</dbReference>
<dbReference type="InterPro" id="IPR013437">
    <property type="entry name" value="FtsW"/>
</dbReference>
<comment type="subcellular location">
    <subcellularLocation>
        <location evidence="1">Cell membrane</location>
        <topology evidence="1">Multi-pass membrane protein</topology>
    </subcellularLocation>
</comment>
<evidence type="ECO:0000256" key="14">
    <source>
        <dbReference type="ARBA" id="ARBA00032370"/>
    </source>
</evidence>
<evidence type="ECO:0000256" key="11">
    <source>
        <dbReference type="ARBA" id="ARBA00023136"/>
    </source>
</evidence>
<keyword evidence="9" id="KW-0573">Peptidoglycan synthesis</keyword>
<feature type="transmembrane region" description="Helical" evidence="21">
    <location>
        <begin position="290"/>
        <end position="311"/>
    </location>
</feature>
<feature type="transmembrane region" description="Helical" evidence="21">
    <location>
        <begin position="134"/>
        <end position="163"/>
    </location>
</feature>
<dbReference type="NCBIfam" id="TIGR02614">
    <property type="entry name" value="ftsW"/>
    <property type="match status" value="1"/>
</dbReference>
<comment type="pathway">
    <text evidence="2">Cell wall biogenesis; peptidoglycan biosynthesis.</text>
</comment>
<feature type="transmembrane region" description="Helical" evidence="21">
    <location>
        <begin position="210"/>
        <end position="233"/>
    </location>
</feature>
<comment type="catalytic activity">
    <reaction evidence="20">
        <text>[GlcNAc-(1-&gt;4)-Mur2Ac(oyl-L-Ala-gamma-D-Glu-L-Lys-D-Ala-D-Ala)](n)-di-trans,octa-cis-undecaprenyl diphosphate + beta-D-GlcNAc-(1-&gt;4)-Mur2Ac(oyl-L-Ala-gamma-D-Glu-L-Lys-D-Ala-D-Ala)-di-trans,octa-cis-undecaprenyl diphosphate = [GlcNAc-(1-&gt;4)-Mur2Ac(oyl-L-Ala-gamma-D-Glu-L-Lys-D-Ala-D-Ala)](n+1)-di-trans,octa-cis-undecaprenyl diphosphate + di-trans,octa-cis-undecaprenyl diphosphate + H(+)</text>
        <dbReference type="Rhea" id="RHEA:23708"/>
        <dbReference type="Rhea" id="RHEA-COMP:9602"/>
        <dbReference type="Rhea" id="RHEA-COMP:9603"/>
        <dbReference type="ChEBI" id="CHEBI:15378"/>
        <dbReference type="ChEBI" id="CHEBI:58405"/>
        <dbReference type="ChEBI" id="CHEBI:60033"/>
        <dbReference type="ChEBI" id="CHEBI:78435"/>
        <dbReference type="EC" id="2.4.99.28"/>
    </reaction>
</comment>
<accession>A0A9D1PZG9</accession>
<dbReference type="EMBL" id="DXHV01000080">
    <property type="protein sequence ID" value="HIW01412.1"/>
    <property type="molecule type" value="Genomic_DNA"/>
</dbReference>
<evidence type="ECO:0000256" key="2">
    <source>
        <dbReference type="ARBA" id="ARBA00004752"/>
    </source>
</evidence>
<dbReference type="PANTHER" id="PTHR30474:SF2">
    <property type="entry name" value="PEPTIDOGLYCAN GLYCOSYLTRANSFERASE FTSW-RELATED"/>
    <property type="match status" value="1"/>
</dbReference>
<dbReference type="GO" id="GO:0008360">
    <property type="term" value="P:regulation of cell shape"/>
    <property type="evidence" value="ECO:0007669"/>
    <property type="project" value="UniProtKB-KW"/>
</dbReference>
<feature type="transmembrane region" description="Helical" evidence="21">
    <location>
        <begin position="257"/>
        <end position="278"/>
    </location>
</feature>
<feature type="transmembrane region" description="Helical" evidence="21">
    <location>
        <begin position="323"/>
        <end position="344"/>
    </location>
</feature>
<evidence type="ECO:0000256" key="10">
    <source>
        <dbReference type="ARBA" id="ARBA00022989"/>
    </source>
</evidence>
<dbReference type="GO" id="GO:0071555">
    <property type="term" value="P:cell wall organization"/>
    <property type="evidence" value="ECO:0007669"/>
    <property type="project" value="UniProtKB-KW"/>
</dbReference>
<dbReference type="GO" id="GO:0032153">
    <property type="term" value="C:cell division site"/>
    <property type="evidence" value="ECO:0007669"/>
    <property type="project" value="TreeGrafter"/>
</dbReference>
<proteinExistence type="inferred from homology"/>
<evidence type="ECO:0000256" key="7">
    <source>
        <dbReference type="ARBA" id="ARBA00022692"/>
    </source>
</evidence>
<evidence type="ECO:0000256" key="4">
    <source>
        <dbReference type="ARBA" id="ARBA00022618"/>
    </source>
</evidence>
<keyword evidence="4" id="KW-0132">Cell division</keyword>
<evidence type="ECO:0000256" key="5">
    <source>
        <dbReference type="ARBA" id="ARBA00022676"/>
    </source>
</evidence>
<keyword evidence="6" id="KW-0808">Transferase</keyword>
<evidence type="ECO:0000256" key="1">
    <source>
        <dbReference type="ARBA" id="ARBA00004651"/>
    </source>
</evidence>
<keyword evidence="8" id="KW-0133">Cell shape</keyword>
<evidence type="ECO:0000256" key="19">
    <source>
        <dbReference type="ARBA" id="ARBA00044770"/>
    </source>
</evidence>
<comment type="caution">
    <text evidence="22">The sequence shown here is derived from an EMBL/GenBank/DDBJ whole genome shotgun (WGS) entry which is preliminary data.</text>
</comment>
<evidence type="ECO:0000256" key="3">
    <source>
        <dbReference type="ARBA" id="ARBA00022475"/>
    </source>
</evidence>
<feature type="transmembrane region" description="Helical" evidence="21">
    <location>
        <begin position="30"/>
        <end position="51"/>
    </location>
</feature>
<evidence type="ECO:0000256" key="21">
    <source>
        <dbReference type="SAM" id="Phobius"/>
    </source>
</evidence>
<keyword evidence="11 21" id="KW-0472">Membrane</keyword>
<keyword evidence="10 21" id="KW-1133">Transmembrane helix</keyword>
<evidence type="ECO:0000256" key="15">
    <source>
        <dbReference type="ARBA" id="ARBA00033270"/>
    </source>
</evidence>
<feature type="transmembrane region" description="Helical" evidence="21">
    <location>
        <begin position="63"/>
        <end position="82"/>
    </location>
</feature>
<feature type="transmembrane region" description="Helical" evidence="21">
    <location>
        <begin position="169"/>
        <end position="189"/>
    </location>
</feature>
<dbReference type="EC" id="2.4.99.28" evidence="19"/>
<evidence type="ECO:0000256" key="13">
    <source>
        <dbReference type="ARBA" id="ARBA00023316"/>
    </source>
</evidence>
<dbReference type="PANTHER" id="PTHR30474">
    <property type="entry name" value="CELL CYCLE PROTEIN"/>
    <property type="match status" value="1"/>
</dbReference>
<evidence type="ECO:0000256" key="6">
    <source>
        <dbReference type="ARBA" id="ARBA00022679"/>
    </source>
</evidence>
<evidence type="ECO:0000313" key="22">
    <source>
        <dbReference type="EMBL" id="HIW01412.1"/>
    </source>
</evidence>
<evidence type="ECO:0000256" key="8">
    <source>
        <dbReference type="ARBA" id="ARBA00022960"/>
    </source>
</evidence>
<evidence type="ECO:0000313" key="23">
    <source>
        <dbReference type="Proteomes" id="UP000886752"/>
    </source>
</evidence>
<evidence type="ECO:0000256" key="17">
    <source>
        <dbReference type="ARBA" id="ARBA00041185"/>
    </source>
</evidence>
<evidence type="ECO:0000256" key="16">
    <source>
        <dbReference type="ARBA" id="ARBA00038053"/>
    </source>
</evidence>
<reference evidence="22" key="1">
    <citation type="journal article" date="2021" name="PeerJ">
        <title>Extensive microbial diversity within the chicken gut microbiome revealed by metagenomics and culture.</title>
        <authorList>
            <person name="Gilroy R."/>
            <person name="Ravi A."/>
            <person name="Getino M."/>
            <person name="Pursley I."/>
            <person name="Horton D.L."/>
            <person name="Alikhan N.F."/>
            <person name="Baker D."/>
            <person name="Gharbi K."/>
            <person name="Hall N."/>
            <person name="Watson M."/>
            <person name="Adriaenssens E.M."/>
            <person name="Foster-Nyarko E."/>
            <person name="Jarju S."/>
            <person name="Secka A."/>
            <person name="Antonio M."/>
            <person name="Oren A."/>
            <person name="Chaudhuri R.R."/>
            <person name="La Ragione R."/>
            <person name="Hildebrand F."/>
            <person name="Pallen M.J."/>
        </authorList>
    </citation>
    <scope>NUCLEOTIDE SEQUENCE</scope>
    <source>
        <strain evidence="22">ChiHecec2B26-446</strain>
    </source>
</reference>
<dbReference type="GO" id="GO:0009252">
    <property type="term" value="P:peptidoglycan biosynthetic process"/>
    <property type="evidence" value="ECO:0007669"/>
    <property type="project" value="UniProtKB-KW"/>
</dbReference>
<keyword evidence="12" id="KW-0131">Cell cycle</keyword>
<keyword evidence="7 21" id="KW-0812">Transmembrane</keyword>
<organism evidence="22 23">
    <name type="scientific">Candidatus Desulfovibrio intestinipullorum</name>
    <dbReference type="NCBI Taxonomy" id="2838536"/>
    <lineage>
        <taxon>Bacteria</taxon>
        <taxon>Pseudomonadati</taxon>
        <taxon>Thermodesulfobacteriota</taxon>
        <taxon>Desulfovibrionia</taxon>
        <taxon>Desulfovibrionales</taxon>
        <taxon>Desulfovibrionaceae</taxon>
        <taxon>Desulfovibrio</taxon>
    </lineage>
</organism>
<dbReference type="AlphaFoldDB" id="A0A9D1PZG9"/>
<keyword evidence="3" id="KW-1003">Cell membrane</keyword>
<dbReference type="GO" id="GO:0005886">
    <property type="term" value="C:plasma membrane"/>
    <property type="evidence" value="ECO:0007669"/>
    <property type="project" value="UniProtKB-SubCell"/>
</dbReference>